<organism evidence="2">
    <name type="scientific">Calcidiscus leptoporus</name>
    <dbReference type="NCBI Taxonomy" id="127549"/>
    <lineage>
        <taxon>Eukaryota</taxon>
        <taxon>Haptista</taxon>
        <taxon>Haptophyta</taxon>
        <taxon>Prymnesiophyceae</taxon>
        <taxon>Coccolithales</taxon>
        <taxon>Calcidiscaceae</taxon>
        <taxon>Calcidiscus</taxon>
    </lineage>
</organism>
<proteinExistence type="predicted"/>
<dbReference type="PROSITE" id="PS51257">
    <property type="entry name" value="PROKAR_LIPOPROTEIN"/>
    <property type="match status" value="1"/>
</dbReference>
<reference evidence="2" key="1">
    <citation type="submission" date="2021-01" db="EMBL/GenBank/DDBJ databases">
        <authorList>
            <person name="Corre E."/>
            <person name="Pelletier E."/>
            <person name="Niang G."/>
            <person name="Scheremetjew M."/>
            <person name="Finn R."/>
            <person name="Kale V."/>
            <person name="Holt S."/>
            <person name="Cochrane G."/>
            <person name="Meng A."/>
            <person name="Brown T."/>
            <person name="Cohen L."/>
        </authorList>
    </citation>
    <scope>NUCLEOTIDE SEQUENCE</scope>
    <source>
        <strain evidence="2">RCC1130</strain>
    </source>
</reference>
<protein>
    <submittedName>
        <fullName evidence="2">Uncharacterized protein</fullName>
    </submittedName>
</protein>
<evidence type="ECO:0000256" key="1">
    <source>
        <dbReference type="SAM" id="MobiDB-lite"/>
    </source>
</evidence>
<dbReference type="EMBL" id="HBER01027789">
    <property type="protein sequence ID" value="CAD8538721.1"/>
    <property type="molecule type" value="Transcribed_RNA"/>
</dbReference>
<gene>
    <name evidence="2" type="ORF">CLEP1334_LOCUS14004</name>
</gene>
<feature type="compositionally biased region" description="Polar residues" evidence="1">
    <location>
        <begin position="50"/>
        <end position="67"/>
    </location>
</feature>
<dbReference type="InterPro" id="IPR009148">
    <property type="entry name" value="PcsB-like"/>
</dbReference>
<dbReference type="PRINTS" id="PR01852">
    <property type="entry name" value="SIBAPROTEIN"/>
</dbReference>
<accession>A0A7S0NWS8</accession>
<sequence length="136" mass="13462">MAARAHAQEAAQTAARQMVVAQAAAAQACAAQAAASQAAAAQAAAAQAASRSSIPHGSMSNAPSDASISHAAAMHPGLPTYKPLSQLDLAGSMPKHMLQMSNPAIGMYSANSAFQVSHSRNRLAASGGGMGFPPGP</sequence>
<evidence type="ECO:0000313" key="2">
    <source>
        <dbReference type="EMBL" id="CAD8538721.1"/>
    </source>
</evidence>
<name>A0A7S0NWS8_9EUKA</name>
<dbReference type="AlphaFoldDB" id="A0A7S0NWS8"/>
<feature type="region of interest" description="Disordered" evidence="1">
    <location>
        <begin position="46"/>
        <end position="71"/>
    </location>
</feature>